<dbReference type="EnsemblPlants" id="Pp3c24_12640V3.1">
    <property type="protein sequence ID" value="Pp3c24_12640V3.1"/>
    <property type="gene ID" value="Pp3c24_12640"/>
</dbReference>
<evidence type="ECO:0000256" key="3">
    <source>
        <dbReference type="PROSITE-ProRule" id="PRU00023"/>
    </source>
</evidence>
<reference evidence="5" key="3">
    <citation type="submission" date="2020-12" db="UniProtKB">
        <authorList>
            <consortium name="EnsemblPlants"/>
        </authorList>
    </citation>
    <scope>IDENTIFICATION</scope>
</reference>
<evidence type="ECO:0000256" key="2">
    <source>
        <dbReference type="ARBA" id="ARBA00023043"/>
    </source>
</evidence>
<dbReference type="InterPro" id="IPR002110">
    <property type="entry name" value="Ankyrin_rpt"/>
</dbReference>
<name>A0A2K1IGJ2_PHYPA</name>
<dbReference type="InParanoid" id="A0A2K1IGJ2"/>
<organism evidence="4">
    <name type="scientific">Physcomitrium patens</name>
    <name type="common">Spreading-leaved earth moss</name>
    <name type="synonym">Physcomitrella patens</name>
    <dbReference type="NCBI Taxonomy" id="3218"/>
    <lineage>
        <taxon>Eukaryota</taxon>
        <taxon>Viridiplantae</taxon>
        <taxon>Streptophyta</taxon>
        <taxon>Embryophyta</taxon>
        <taxon>Bryophyta</taxon>
        <taxon>Bryophytina</taxon>
        <taxon>Bryopsida</taxon>
        <taxon>Funariidae</taxon>
        <taxon>Funariales</taxon>
        <taxon>Funariaceae</taxon>
        <taxon>Physcomitrium</taxon>
    </lineage>
</organism>
<dbReference type="Gene3D" id="1.25.40.20">
    <property type="entry name" value="Ankyrin repeat-containing domain"/>
    <property type="match status" value="1"/>
</dbReference>
<feature type="repeat" description="ANK" evidence="3">
    <location>
        <begin position="156"/>
        <end position="188"/>
    </location>
</feature>
<reference evidence="4 6" key="1">
    <citation type="journal article" date="2008" name="Science">
        <title>The Physcomitrella genome reveals evolutionary insights into the conquest of land by plants.</title>
        <authorList>
            <person name="Rensing S."/>
            <person name="Lang D."/>
            <person name="Zimmer A."/>
            <person name="Terry A."/>
            <person name="Salamov A."/>
            <person name="Shapiro H."/>
            <person name="Nishiyama T."/>
            <person name="Perroud P.-F."/>
            <person name="Lindquist E."/>
            <person name="Kamisugi Y."/>
            <person name="Tanahashi T."/>
            <person name="Sakakibara K."/>
            <person name="Fujita T."/>
            <person name="Oishi K."/>
            <person name="Shin-I T."/>
            <person name="Kuroki Y."/>
            <person name="Toyoda A."/>
            <person name="Suzuki Y."/>
            <person name="Hashimoto A."/>
            <person name="Yamaguchi K."/>
            <person name="Sugano A."/>
            <person name="Kohara Y."/>
            <person name="Fujiyama A."/>
            <person name="Anterola A."/>
            <person name="Aoki S."/>
            <person name="Ashton N."/>
            <person name="Barbazuk W.B."/>
            <person name="Barker E."/>
            <person name="Bennetzen J."/>
            <person name="Bezanilla M."/>
            <person name="Blankenship R."/>
            <person name="Cho S.H."/>
            <person name="Dutcher S."/>
            <person name="Estelle M."/>
            <person name="Fawcett J.A."/>
            <person name="Gundlach H."/>
            <person name="Hanada K."/>
            <person name="Heyl A."/>
            <person name="Hicks K.A."/>
            <person name="Hugh J."/>
            <person name="Lohr M."/>
            <person name="Mayer K."/>
            <person name="Melkozernov A."/>
            <person name="Murata T."/>
            <person name="Nelson D."/>
            <person name="Pils B."/>
            <person name="Prigge M."/>
            <person name="Reiss B."/>
            <person name="Renner T."/>
            <person name="Rombauts S."/>
            <person name="Rushton P."/>
            <person name="Sanderfoot A."/>
            <person name="Schween G."/>
            <person name="Shiu S.-H."/>
            <person name="Stueber K."/>
            <person name="Theodoulou F.L."/>
            <person name="Tu H."/>
            <person name="Van de Peer Y."/>
            <person name="Verrier P.J."/>
            <person name="Waters E."/>
            <person name="Wood A."/>
            <person name="Yang L."/>
            <person name="Cove D."/>
            <person name="Cuming A."/>
            <person name="Hasebe M."/>
            <person name="Lucas S."/>
            <person name="Mishler D.B."/>
            <person name="Reski R."/>
            <person name="Grigoriev I."/>
            <person name="Quatrano R.S."/>
            <person name="Boore J.L."/>
        </authorList>
    </citation>
    <scope>NUCLEOTIDE SEQUENCE [LARGE SCALE GENOMIC DNA]</scope>
    <source>
        <strain evidence="5 6">cv. Gransden 2004</strain>
    </source>
</reference>
<evidence type="ECO:0000256" key="1">
    <source>
        <dbReference type="ARBA" id="ARBA00022737"/>
    </source>
</evidence>
<reference evidence="4 6" key="2">
    <citation type="journal article" date="2018" name="Plant J.">
        <title>The Physcomitrella patens chromosome-scale assembly reveals moss genome structure and evolution.</title>
        <authorList>
            <person name="Lang D."/>
            <person name="Ullrich K.K."/>
            <person name="Murat F."/>
            <person name="Fuchs J."/>
            <person name="Jenkins J."/>
            <person name="Haas F.B."/>
            <person name="Piednoel M."/>
            <person name="Gundlach H."/>
            <person name="Van Bel M."/>
            <person name="Meyberg R."/>
            <person name="Vives C."/>
            <person name="Morata J."/>
            <person name="Symeonidi A."/>
            <person name="Hiss M."/>
            <person name="Muchero W."/>
            <person name="Kamisugi Y."/>
            <person name="Saleh O."/>
            <person name="Blanc G."/>
            <person name="Decker E.L."/>
            <person name="van Gessel N."/>
            <person name="Grimwood J."/>
            <person name="Hayes R.D."/>
            <person name="Graham S.W."/>
            <person name="Gunter L.E."/>
            <person name="McDaniel S.F."/>
            <person name="Hoernstein S.N.W."/>
            <person name="Larsson A."/>
            <person name="Li F.W."/>
            <person name="Perroud P.F."/>
            <person name="Phillips J."/>
            <person name="Ranjan P."/>
            <person name="Rokshar D.S."/>
            <person name="Rothfels C.J."/>
            <person name="Schneider L."/>
            <person name="Shu S."/>
            <person name="Stevenson D.W."/>
            <person name="Thummler F."/>
            <person name="Tillich M."/>
            <person name="Villarreal Aguilar J.C."/>
            <person name="Widiez T."/>
            <person name="Wong G.K."/>
            <person name="Wymore A."/>
            <person name="Zhang Y."/>
            <person name="Zimmer A.D."/>
            <person name="Quatrano R.S."/>
            <person name="Mayer K.F.X."/>
            <person name="Goodstein D."/>
            <person name="Casacuberta J.M."/>
            <person name="Vandepoele K."/>
            <person name="Reski R."/>
            <person name="Cuming A.C."/>
            <person name="Tuskan G.A."/>
            <person name="Maumus F."/>
            <person name="Salse J."/>
            <person name="Schmutz J."/>
            <person name="Rensing S.A."/>
        </authorList>
    </citation>
    <scope>NUCLEOTIDE SEQUENCE [LARGE SCALE GENOMIC DNA]</scope>
    <source>
        <strain evidence="5 6">cv. Gransden 2004</strain>
    </source>
</reference>
<evidence type="ECO:0000313" key="6">
    <source>
        <dbReference type="Proteomes" id="UP000006727"/>
    </source>
</evidence>
<dbReference type="SUPFAM" id="SSF48403">
    <property type="entry name" value="Ankyrin repeat"/>
    <property type="match status" value="1"/>
</dbReference>
<dbReference type="STRING" id="3218.A0A2K1IGJ2"/>
<evidence type="ECO:0000313" key="4">
    <source>
        <dbReference type="EMBL" id="PNR28397.1"/>
    </source>
</evidence>
<dbReference type="Pfam" id="PF00023">
    <property type="entry name" value="Ank"/>
    <property type="match status" value="1"/>
</dbReference>
<dbReference type="PANTHER" id="PTHR24198">
    <property type="entry name" value="ANKYRIN REPEAT AND PROTEIN KINASE DOMAIN-CONTAINING PROTEIN"/>
    <property type="match status" value="1"/>
</dbReference>
<dbReference type="InterPro" id="IPR036770">
    <property type="entry name" value="Ankyrin_rpt-contain_sf"/>
</dbReference>
<keyword evidence="1" id="KW-0677">Repeat</keyword>
<dbReference type="Gramene" id="Pp3c24_12640V3.1">
    <property type="protein sequence ID" value="Pp3c24_12640V3.1"/>
    <property type="gene ID" value="Pp3c24_12640"/>
</dbReference>
<dbReference type="Proteomes" id="UP000006727">
    <property type="component" value="Chromosome 24"/>
</dbReference>
<protein>
    <submittedName>
        <fullName evidence="4 5">Uncharacterized protein</fullName>
    </submittedName>
</protein>
<accession>A0A2K1IGJ2</accession>
<sequence>MIYSPFLSLQGGLGGIRTSGFQGFVRRTLHTLQNQPSICFVDSNNTHLHLFFYCSVNFSVQAFLASFQSGILIRALCQGGTRKFRMLPQIAPDLQFPASSLHLIGLFFLFLPSTDSQWQDVSYAITAEKYSQISFSCVRVFLEITAKRVDTATAPFNTLPLHAAAANGDIDMVSLILSGEVDVSRIDDLHLTASQGHAEVAKAIMSVAKTLISERLDSEMASPSIVGRILETPLHCNVPSCHVDVVKLSLQQLFYEYFDVNTKDAVGLAPLHPTVRVGDVGGVVMLLECANLCVNVKARNQNTQQILISPRGNVNAMNQSGSCWMCDHQFLQNDINCNCKDGTCSAALKIPRGEGHCNVVWLLLKYPEEVRRCGRALNAQHLNTKQQVSLTTSKRPSLEAKTLGIFLLYLYEPLPEW</sequence>
<dbReference type="PANTHER" id="PTHR24198:SF165">
    <property type="entry name" value="ANKYRIN REPEAT-CONTAINING PROTEIN-RELATED"/>
    <property type="match status" value="1"/>
</dbReference>
<proteinExistence type="predicted"/>
<keyword evidence="2 3" id="KW-0040">ANK repeat</keyword>
<dbReference type="AlphaFoldDB" id="A0A2K1IGJ2"/>
<evidence type="ECO:0000313" key="5">
    <source>
        <dbReference type="EnsemblPlants" id="Pp3c24_12640V3.1"/>
    </source>
</evidence>
<dbReference type="EMBL" id="ABEU02000024">
    <property type="protein sequence ID" value="PNR28397.1"/>
    <property type="molecule type" value="Genomic_DNA"/>
</dbReference>
<dbReference type="PROSITE" id="PS50088">
    <property type="entry name" value="ANK_REPEAT"/>
    <property type="match status" value="1"/>
</dbReference>
<dbReference type="PaxDb" id="3218-PP1S16_372V6.1"/>
<gene>
    <name evidence="4" type="ORF">PHYPA_028989</name>
</gene>
<keyword evidence="6" id="KW-1185">Reference proteome</keyword>